<evidence type="ECO:0000313" key="4">
    <source>
        <dbReference type="Proteomes" id="UP000279228"/>
    </source>
</evidence>
<accession>A0ABX9UQP9</accession>
<feature type="compositionally biased region" description="Low complexity" evidence="2">
    <location>
        <begin position="346"/>
        <end position="361"/>
    </location>
</feature>
<sequence length="380" mass="40852">MNGLLDFAKSPMGQGLLAAGFAGLAGANRNTPVNNIGRAGLAGLTGYSAASALQEQNLKRQEAERVKKAIPTLYAQGPDGTMKFDTMAALQLGISPKDVADYANAPNAGRAKVARTQEIEGPDGGKQIVQLDEYGGLVGSGLNGYVAPQLVDTGDMKQFVKPSAGQSFSVGMSPSERDASRRGWAGVGIRSEQNDIAREANQIMQGLNIQEKELKLEELQGKREERNRSKEAQQASIAAQLGVIDKALQHPGREAATGLSGVLDPRNYIPGTTPRDFQVVLDQINGTAFLQAFESLKGGGQITEVEGKKATEAIARLNRAQSDEEFQRSLMDLRKVMQKGQERLNGGRMPQAQAPQGAPMQFDPDKEARYQAWKRSQGMQ</sequence>
<dbReference type="Proteomes" id="UP000279228">
    <property type="component" value="Unassembled WGS sequence"/>
</dbReference>
<dbReference type="RefSeq" id="WP_122099668.1">
    <property type="nucleotide sequence ID" value="NZ_JAMOHS010000028.1"/>
</dbReference>
<evidence type="ECO:0000256" key="1">
    <source>
        <dbReference type="SAM" id="Coils"/>
    </source>
</evidence>
<organism evidence="3 4">
    <name type="scientific">Pseudomonas songnenensis</name>
    <dbReference type="NCBI Taxonomy" id="1176259"/>
    <lineage>
        <taxon>Bacteria</taxon>
        <taxon>Pseudomonadati</taxon>
        <taxon>Pseudomonadota</taxon>
        <taxon>Gammaproteobacteria</taxon>
        <taxon>Pseudomonadales</taxon>
        <taxon>Pseudomonadaceae</taxon>
        <taxon>Pseudomonas</taxon>
    </lineage>
</organism>
<protein>
    <recommendedName>
        <fullName evidence="5">DNA pilot protein</fullName>
    </recommendedName>
</protein>
<keyword evidence="1" id="KW-0175">Coiled coil</keyword>
<proteinExistence type="predicted"/>
<name>A0ABX9UQP9_9PSED</name>
<keyword evidence="4" id="KW-1185">Reference proteome</keyword>
<feature type="coiled-coil region" evidence="1">
    <location>
        <begin position="197"/>
        <end position="229"/>
    </location>
</feature>
<evidence type="ECO:0000313" key="3">
    <source>
        <dbReference type="EMBL" id="RMH95438.1"/>
    </source>
</evidence>
<evidence type="ECO:0008006" key="5">
    <source>
        <dbReference type="Google" id="ProtNLM"/>
    </source>
</evidence>
<dbReference type="EMBL" id="RFFN01000006">
    <property type="protein sequence ID" value="RMH95438.1"/>
    <property type="molecule type" value="Genomic_DNA"/>
</dbReference>
<evidence type="ECO:0000256" key="2">
    <source>
        <dbReference type="SAM" id="MobiDB-lite"/>
    </source>
</evidence>
<feature type="region of interest" description="Disordered" evidence="2">
    <location>
        <begin position="339"/>
        <end position="380"/>
    </location>
</feature>
<gene>
    <name evidence="3" type="ORF">EA798_16755</name>
</gene>
<reference evidence="3 4" key="1">
    <citation type="submission" date="2018-10" db="EMBL/GenBank/DDBJ databases">
        <title>Pseudomonas songnenensis NEAU-ST5-5(T) genome.</title>
        <authorList>
            <person name="Pengp J."/>
            <person name="Liu Z.-P."/>
        </authorList>
    </citation>
    <scope>NUCLEOTIDE SEQUENCE [LARGE SCALE GENOMIC DNA]</scope>
    <source>
        <strain evidence="3 4">NEAU-ST5-5</strain>
    </source>
</reference>
<comment type="caution">
    <text evidence="3">The sequence shown here is derived from an EMBL/GenBank/DDBJ whole genome shotgun (WGS) entry which is preliminary data.</text>
</comment>